<keyword evidence="3" id="KW-1185">Reference proteome</keyword>
<keyword evidence="1" id="KW-1133">Transmembrane helix</keyword>
<organism evidence="2 3">
    <name type="scientific">Nannocystis exedens</name>
    <dbReference type="NCBI Taxonomy" id="54"/>
    <lineage>
        <taxon>Bacteria</taxon>
        <taxon>Pseudomonadati</taxon>
        <taxon>Myxococcota</taxon>
        <taxon>Polyangia</taxon>
        <taxon>Nannocystales</taxon>
        <taxon>Nannocystaceae</taxon>
        <taxon>Nannocystis</taxon>
    </lineage>
</organism>
<evidence type="ECO:0000313" key="3">
    <source>
        <dbReference type="Proteomes" id="UP000199400"/>
    </source>
</evidence>
<name>A0A1I2CD26_9BACT</name>
<feature type="transmembrane region" description="Helical" evidence="1">
    <location>
        <begin position="219"/>
        <end position="237"/>
    </location>
</feature>
<dbReference type="OrthoDB" id="7818367at2"/>
<keyword evidence="1" id="KW-0472">Membrane</keyword>
<dbReference type="STRING" id="54.SAMN02745121_05071"/>
<proteinExistence type="predicted"/>
<dbReference type="EMBL" id="FOMX01000017">
    <property type="protein sequence ID" value="SFE66231.1"/>
    <property type="molecule type" value="Genomic_DNA"/>
</dbReference>
<evidence type="ECO:0008006" key="4">
    <source>
        <dbReference type="Google" id="ProtNLM"/>
    </source>
</evidence>
<feature type="transmembrane region" description="Helical" evidence="1">
    <location>
        <begin position="91"/>
        <end position="112"/>
    </location>
</feature>
<dbReference type="RefSeq" id="WP_096326698.1">
    <property type="nucleotide sequence ID" value="NZ_FOMX01000017.1"/>
</dbReference>
<accession>A0A1I2CD26</accession>
<dbReference type="Proteomes" id="UP000199400">
    <property type="component" value="Unassembled WGS sequence"/>
</dbReference>
<keyword evidence="1" id="KW-0812">Transmembrane</keyword>
<sequence>MTQKRRVVEALAVRYFKRRAGKAARPDARDPVHFLNPDERRALRRIEYLAVGRAAVVGAVCAGLGAVANVALQPLLGDDPSAASWGAWAEFLLLTLLAALPLVAVELSLIYWNAIDSVHQLAAAAGLPLFRAKEVGQDVVRHEGDDGDDEDEIFAAVLARAALEIPNPPRPMFGIDPRREASRLRILLATLVYKAKVSLTKFVARTLLTRIFGRAALRAWIPFVAVPITALWDALVCRRALREARLRAIGPSAASELLGFVLAPHPEPSPALREALMRAVGTAVVRSRDFHPNLIELLDDLKRRIGETDAEALDDAPRFIECLRRLLPAEQKAALHTLVIACVLDGRVRQGERAIMTRAFRVCGRPPPRIQVLVLQRALLSGDQLAPKMLDLLTP</sequence>
<dbReference type="AlphaFoldDB" id="A0A1I2CD26"/>
<evidence type="ECO:0000256" key="1">
    <source>
        <dbReference type="SAM" id="Phobius"/>
    </source>
</evidence>
<protein>
    <recommendedName>
        <fullName evidence="4">Tellurite resistance protein TerB</fullName>
    </recommendedName>
</protein>
<dbReference type="NCBIfam" id="NF047767">
    <property type="entry name" value="LBF_2804_fam"/>
    <property type="match status" value="1"/>
</dbReference>
<evidence type="ECO:0000313" key="2">
    <source>
        <dbReference type="EMBL" id="SFE66231.1"/>
    </source>
</evidence>
<gene>
    <name evidence="2" type="ORF">SAMN02745121_05071</name>
</gene>
<feature type="transmembrane region" description="Helical" evidence="1">
    <location>
        <begin position="50"/>
        <end position="71"/>
    </location>
</feature>
<reference evidence="3" key="1">
    <citation type="submission" date="2016-10" db="EMBL/GenBank/DDBJ databases">
        <authorList>
            <person name="Varghese N."/>
            <person name="Submissions S."/>
        </authorList>
    </citation>
    <scope>NUCLEOTIDE SEQUENCE [LARGE SCALE GENOMIC DNA]</scope>
    <source>
        <strain evidence="3">ATCC 25963</strain>
    </source>
</reference>